<evidence type="ECO:0000313" key="1">
    <source>
        <dbReference type="EMBL" id="KAJ0106391.1"/>
    </source>
</evidence>
<organism evidence="1 2">
    <name type="scientific">Pistacia atlantica</name>
    <dbReference type="NCBI Taxonomy" id="434234"/>
    <lineage>
        <taxon>Eukaryota</taxon>
        <taxon>Viridiplantae</taxon>
        <taxon>Streptophyta</taxon>
        <taxon>Embryophyta</taxon>
        <taxon>Tracheophyta</taxon>
        <taxon>Spermatophyta</taxon>
        <taxon>Magnoliopsida</taxon>
        <taxon>eudicotyledons</taxon>
        <taxon>Gunneridae</taxon>
        <taxon>Pentapetalae</taxon>
        <taxon>rosids</taxon>
        <taxon>malvids</taxon>
        <taxon>Sapindales</taxon>
        <taxon>Anacardiaceae</taxon>
        <taxon>Pistacia</taxon>
    </lineage>
</organism>
<keyword evidence="2" id="KW-1185">Reference proteome</keyword>
<protein>
    <submittedName>
        <fullName evidence="1">Uncharacterized protein</fullName>
    </submittedName>
</protein>
<name>A0ACC1C294_9ROSI</name>
<reference evidence="2" key="1">
    <citation type="journal article" date="2023" name="G3 (Bethesda)">
        <title>Genome assembly and association tests identify interacting loci associated with vigor, precocity, and sex in interspecific pistachio rootstocks.</title>
        <authorList>
            <person name="Palmer W."/>
            <person name="Jacygrad E."/>
            <person name="Sagayaradj S."/>
            <person name="Cavanaugh K."/>
            <person name="Han R."/>
            <person name="Bertier L."/>
            <person name="Beede B."/>
            <person name="Kafkas S."/>
            <person name="Golino D."/>
            <person name="Preece J."/>
            <person name="Michelmore R."/>
        </authorList>
    </citation>
    <scope>NUCLEOTIDE SEQUENCE [LARGE SCALE GENOMIC DNA]</scope>
</reference>
<comment type="caution">
    <text evidence="1">The sequence shown here is derived from an EMBL/GenBank/DDBJ whole genome shotgun (WGS) entry which is preliminary data.</text>
</comment>
<dbReference type="Proteomes" id="UP001164250">
    <property type="component" value="Chromosome 2"/>
</dbReference>
<accession>A0ACC1C294</accession>
<sequence>MEENQLKLFGFEVDLYTTGRKGHKLSEERNGNVKSSCKILSKIERRVKEKSSISQLECKKYECRFCLKEFMNAQALGGHQNAHKKERLKKRRLQLQEQDTCSVNYPSLPWFDSFSFCLPEFTLYKESVVSLNPLENTSGRPVVIKPSPFYISKDSGSLYHQLGLAPQPDIYSFSEAGCQSQKV</sequence>
<proteinExistence type="predicted"/>
<evidence type="ECO:0000313" key="2">
    <source>
        <dbReference type="Proteomes" id="UP001164250"/>
    </source>
</evidence>
<gene>
    <name evidence="1" type="ORF">Patl1_17970</name>
</gene>
<dbReference type="EMBL" id="CM047898">
    <property type="protein sequence ID" value="KAJ0106391.1"/>
    <property type="molecule type" value="Genomic_DNA"/>
</dbReference>